<dbReference type="EC" id="2.4.1.182" evidence="1"/>
<evidence type="ECO:0000256" key="6">
    <source>
        <dbReference type="ARBA" id="ARBA00023098"/>
    </source>
</evidence>
<comment type="catalytic activity">
    <reaction evidence="7">
        <text>a lipid X + a UDP-2-N,3-O-bis[(3R)-3-hydroxyacyl]-alpha-D-glucosamine = a lipid A disaccharide + UDP + H(+)</text>
        <dbReference type="Rhea" id="RHEA:67828"/>
        <dbReference type="ChEBI" id="CHEBI:15378"/>
        <dbReference type="ChEBI" id="CHEBI:58223"/>
        <dbReference type="ChEBI" id="CHEBI:137748"/>
        <dbReference type="ChEBI" id="CHEBI:176338"/>
        <dbReference type="ChEBI" id="CHEBI:176343"/>
        <dbReference type="EC" id="2.4.1.182"/>
    </reaction>
</comment>
<gene>
    <name evidence="8" type="ORF">METZ01_LOCUS346951</name>
</gene>
<organism evidence="8">
    <name type="scientific">marine metagenome</name>
    <dbReference type="NCBI Taxonomy" id="408172"/>
    <lineage>
        <taxon>unclassified sequences</taxon>
        <taxon>metagenomes</taxon>
        <taxon>ecological metagenomes</taxon>
    </lineage>
</organism>
<evidence type="ECO:0000256" key="5">
    <source>
        <dbReference type="ARBA" id="ARBA00022679"/>
    </source>
</evidence>
<evidence type="ECO:0000256" key="1">
    <source>
        <dbReference type="ARBA" id="ARBA00012687"/>
    </source>
</evidence>
<keyword evidence="4" id="KW-0328">Glycosyltransferase</keyword>
<dbReference type="GO" id="GO:0016020">
    <property type="term" value="C:membrane"/>
    <property type="evidence" value="ECO:0007669"/>
    <property type="project" value="GOC"/>
</dbReference>
<dbReference type="Pfam" id="PF02684">
    <property type="entry name" value="LpxB"/>
    <property type="match status" value="1"/>
</dbReference>
<dbReference type="GO" id="GO:0005543">
    <property type="term" value="F:phospholipid binding"/>
    <property type="evidence" value="ECO:0007669"/>
    <property type="project" value="TreeGrafter"/>
</dbReference>
<keyword evidence="6" id="KW-0443">Lipid metabolism</keyword>
<dbReference type="InterPro" id="IPR003835">
    <property type="entry name" value="Glyco_trans_19"/>
</dbReference>
<dbReference type="GO" id="GO:0009245">
    <property type="term" value="P:lipid A biosynthetic process"/>
    <property type="evidence" value="ECO:0007669"/>
    <property type="project" value="UniProtKB-KW"/>
</dbReference>
<reference evidence="8" key="1">
    <citation type="submission" date="2018-05" db="EMBL/GenBank/DDBJ databases">
        <authorList>
            <person name="Lanie J.A."/>
            <person name="Ng W.-L."/>
            <person name="Kazmierczak K.M."/>
            <person name="Andrzejewski T.M."/>
            <person name="Davidsen T.M."/>
            <person name="Wayne K.J."/>
            <person name="Tettelin H."/>
            <person name="Glass J.I."/>
            <person name="Rusch D."/>
            <person name="Podicherti R."/>
            <person name="Tsui H.-C.T."/>
            <person name="Winkler M.E."/>
        </authorList>
    </citation>
    <scope>NUCLEOTIDE SEQUENCE</scope>
</reference>
<feature type="non-terminal residue" evidence="8">
    <location>
        <position position="70"/>
    </location>
</feature>
<sequence>MSGRSNRFLIVAGEASGDMHGGGLVRALKKLDPHCEFNGLGGDCMRKEGVKTFFDIDRMGAVGVIELLGD</sequence>
<dbReference type="PANTHER" id="PTHR30372:SF4">
    <property type="entry name" value="LIPID-A-DISACCHARIDE SYNTHASE, MITOCHONDRIAL-RELATED"/>
    <property type="match status" value="1"/>
</dbReference>
<dbReference type="GO" id="GO:0008915">
    <property type="term" value="F:lipid-A-disaccharide synthase activity"/>
    <property type="evidence" value="ECO:0007669"/>
    <property type="project" value="UniProtKB-EC"/>
</dbReference>
<evidence type="ECO:0000256" key="2">
    <source>
        <dbReference type="ARBA" id="ARBA00022516"/>
    </source>
</evidence>
<evidence type="ECO:0000256" key="7">
    <source>
        <dbReference type="ARBA" id="ARBA00048975"/>
    </source>
</evidence>
<evidence type="ECO:0000256" key="4">
    <source>
        <dbReference type="ARBA" id="ARBA00022676"/>
    </source>
</evidence>
<dbReference type="AlphaFoldDB" id="A0A382RAC0"/>
<keyword evidence="5" id="KW-0808">Transferase</keyword>
<evidence type="ECO:0000256" key="3">
    <source>
        <dbReference type="ARBA" id="ARBA00022556"/>
    </source>
</evidence>
<dbReference type="PANTHER" id="PTHR30372">
    <property type="entry name" value="LIPID-A-DISACCHARIDE SYNTHASE"/>
    <property type="match status" value="1"/>
</dbReference>
<protein>
    <recommendedName>
        <fullName evidence="1">lipid-A-disaccharide synthase</fullName>
        <ecNumber evidence="1">2.4.1.182</ecNumber>
    </recommendedName>
</protein>
<name>A0A382RAC0_9ZZZZ</name>
<proteinExistence type="predicted"/>
<dbReference type="EMBL" id="UINC01119938">
    <property type="protein sequence ID" value="SVC94097.1"/>
    <property type="molecule type" value="Genomic_DNA"/>
</dbReference>
<evidence type="ECO:0000313" key="8">
    <source>
        <dbReference type="EMBL" id="SVC94097.1"/>
    </source>
</evidence>
<accession>A0A382RAC0</accession>
<keyword evidence="2" id="KW-0444">Lipid biosynthesis</keyword>
<keyword evidence="3" id="KW-0441">Lipid A biosynthesis</keyword>